<reference evidence="10" key="1">
    <citation type="submission" date="2021-04" db="EMBL/GenBank/DDBJ databases">
        <title>First draft genome resource for Brassicaceae pathogens Fusarium oxysporum f. sp. raphani and Fusarium oxysporum f. sp. rapae.</title>
        <authorList>
            <person name="Asai S."/>
        </authorList>
    </citation>
    <scope>NUCLEOTIDE SEQUENCE</scope>
    <source>
        <strain evidence="10">Tf1262</strain>
    </source>
</reference>
<evidence type="ECO:0000256" key="1">
    <source>
        <dbReference type="ARBA" id="ARBA00001933"/>
    </source>
</evidence>
<comment type="subunit">
    <text evidence="3">Homodimer.</text>
</comment>
<evidence type="ECO:0000256" key="3">
    <source>
        <dbReference type="ARBA" id="ARBA00011738"/>
    </source>
</evidence>
<feature type="binding site" evidence="7">
    <location>
        <position position="430"/>
    </location>
    <ligand>
        <name>substrate</name>
    </ligand>
</feature>
<gene>
    <name evidence="10" type="ORF">Forpi1262_v009404</name>
</gene>
<dbReference type="GO" id="GO:0030170">
    <property type="term" value="F:pyridoxal phosphate binding"/>
    <property type="evidence" value="ECO:0007669"/>
    <property type="project" value="InterPro"/>
</dbReference>
<keyword evidence="4 10" id="KW-0032">Aminotransferase</keyword>
<evidence type="ECO:0000256" key="2">
    <source>
        <dbReference type="ARBA" id="ARBA00007441"/>
    </source>
</evidence>
<keyword evidence="5" id="KW-0808">Transferase</keyword>
<dbReference type="EMBL" id="JAELUR010000007">
    <property type="protein sequence ID" value="KAG7428689.1"/>
    <property type="molecule type" value="Genomic_DNA"/>
</dbReference>
<comment type="cofactor">
    <cofactor evidence="7">
        <name>Mg(2+)</name>
        <dbReference type="ChEBI" id="CHEBI:18420"/>
    </cofactor>
</comment>
<keyword evidence="7" id="KW-0479">Metal-binding</keyword>
<dbReference type="PROSITE" id="PS00105">
    <property type="entry name" value="AA_TRANSFER_CLASS_1"/>
    <property type="match status" value="1"/>
</dbReference>
<dbReference type="GO" id="GO:0006532">
    <property type="term" value="P:aspartate biosynthetic process"/>
    <property type="evidence" value="ECO:0007669"/>
    <property type="project" value="TreeGrafter"/>
</dbReference>
<comment type="cofactor">
    <cofactor evidence="1">
        <name>pyridoxal 5'-phosphate</name>
        <dbReference type="ChEBI" id="CHEBI:597326"/>
    </cofactor>
</comment>
<dbReference type="InterPro" id="IPR004839">
    <property type="entry name" value="Aminotransferase_I/II_large"/>
</dbReference>
<dbReference type="InterPro" id="IPR005493">
    <property type="entry name" value="RraA/RraA-like"/>
</dbReference>
<dbReference type="NCBIfam" id="NF006719">
    <property type="entry name" value="PRK09257.1"/>
    <property type="match status" value="1"/>
</dbReference>
<evidence type="ECO:0000256" key="7">
    <source>
        <dbReference type="PIRSR" id="PIRSR605493-1"/>
    </source>
</evidence>
<dbReference type="PANTHER" id="PTHR11879:SF20">
    <property type="entry name" value="ASPARTATE AMINOTRANSFERASE"/>
    <property type="match status" value="1"/>
</dbReference>
<name>A0A8J5U5A1_FUSOX</name>
<comment type="caution">
    <text evidence="10">The sequence shown here is derived from an EMBL/GenBank/DDBJ whole genome shotgun (WGS) entry which is preliminary data.</text>
</comment>
<protein>
    <submittedName>
        <fullName evidence="10">Aspartate aminotransferase</fullName>
    </submittedName>
</protein>
<organism evidence="10 11">
    <name type="scientific">Fusarium oxysporum f. sp. raphani</name>
    <dbReference type="NCBI Taxonomy" id="96318"/>
    <lineage>
        <taxon>Eukaryota</taxon>
        <taxon>Fungi</taxon>
        <taxon>Dikarya</taxon>
        <taxon>Ascomycota</taxon>
        <taxon>Pezizomycotina</taxon>
        <taxon>Sordariomycetes</taxon>
        <taxon>Hypocreomycetidae</taxon>
        <taxon>Hypocreales</taxon>
        <taxon>Nectriaceae</taxon>
        <taxon>Fusarium</taxon>
        <taxon>Fusarium oxysporum species complex</taxon>
    </lineage>
</organism>
<feature type="region of interest" description="Disordered" evidence="8">
    <location>
        <begin position="531"/>
        <end position="552"/>
    </location>
</feature>
<keyword evidence="7" id="KW-0460">Magnesium</keyword>
<dbReference type="Pfam" id="PF00155">
    <property type="entry name" value="Aminotran_1_2"/>
    <property type="match status" value="1"/>
</dbReference>
<dbReference type="InterPro" id="IPR000796">
    <property type="entry name" value="Asp_trans"/>
</dbReference>
<dbReference type="GO" id="GO:0005829">
    <property type="term" value="C:cytosol"/>
    <property type="evidence" value="ECO:0007669"/>
    <property type="project" value="TreeGrafter"/>
</dbReference>
<dbReference type="CDD" id="cd16841">
    <property type="entry name" value="RraA_family"/>
    <property type="match status" value="2"/>
</dbReference>
<accession>A0A8J5U5A1</accession>
<proteinExistence type="inferred from homology"/>
<evidence type="ECO:0000256" key="8">
    <source>
        <dbReference type="SAM" id="MobiDB-lite"/>
    </source>
</evidence>
<evidence type="ECO:0000256" key="6">
    <source>
        <dbReference type="ARBA" id="ARBA00022898"/>
    </source>
</evidence>
<dbReference type="InterPro" id="IPR004838">
    <property type="entry name" value="NHTrfase_class1_PyrdxlP-BS"/>
</dbReference>
<dbReference type="CDD" id="cd00609">
    <property type="entry name" value="AAT_like"/>
    <property type="match status" value="1"/>
</dbReference>
<evidence type="ECO:0000259" key="9">
    <source>
        <dbReference type="Pfam" id="PF00155"/>
    </source>
</evidence>
<dbReference type="AlphaFoldDB" id="A0A8J5U5A1"/>
<evidence type="ECO:0000313" key="10">
    <source>
        <dbReference type="EMBL" id="KAG7428689.1"/>
    </source>
</evidence>
<dbReference type="GO" id="GO:0046872">
    <property type="term" value="F:metal ion binding"/>
    <property type="evidence" value="ECO:0007669"/>
    <property type="project" value="UniProtKB-KW"/>
</dbReference>
<sequence>MSHLSDIPPAQPDAAFSLIASFKADTAEHKVNLCPGFYRDDKAEPWILPSVAQAKEQIHADPSLNHEHLPLTGHPELLLGSQKLVFGKTRDLKRVASIQTVSGTGANHMAALFLATHLKPKRVWISNPSWINHTEIWRLVGPDVEQRFYPYYDTVHHRVDIEAMTRTLRKEACEGDVIILHACAHNPTGADLTRQQWETVAEICKESGLFAVFDMAYQGFASGDLDQDASAITHFFDRSDLEFAVAQSFSKNFGLYGERVGVLHMVVLETDTVAKVTPLLTQLSRAEITSCPSYGARIVAKILSSPILLDQWQQDLVTMSERMKSMRKALYQGLQRRSVRGSWEHLLTDIGMFSMTGLTRDQVDELRTNHHIYLLPSGRLSVTGLTSNNTDVVAEGFLAVLEGISSWGDIIANAAKVKQIRGFIIDGMSRDIDGSRDIGYPVFGRGVTMISARNRLVQISSGVQVEIRGVEVDENDYVIADNCGAVFIPADRIEEVLELGERIDLRQNGMVQEVRSGRSVAEIMHDKQFEAIGHSATPNRPHKPQNPKEATPDDQELVRLFANSDTPGVSDALDKLGIPGQAVDIMPLTNYNKTTVGPAFTVRYAPASNPPGSVGDFIDDVAVGDVVVIDNGGRTDCTVWGDIMTHDNYPIFSSGRWMRTGKDRVQVECVNESIGVGKVRVSPRDIVVADANGVVIVPRDRAREVAAIASRIEESEQGIREMIRKGSTIAEAREKLGYHTLQRKE</sequence>
<dbReference type="Pfam" id="PF03737">
    <property type="entry name" value="RraA-like"/>
    <property type="match status" value="3"/>
</dbReference>
<evidence type="ECO:0000256" key="5">
    <source>
        <dbReference type="ARBA" id="ARBA00022679"/>
    </source>
</evidence>
<keyword evidence="6" id="KW-0663">Pyridoxal phosphate</keyword>
<feature type="binding site" evidence="7">
    <location>
        <position position="431"/>
    </location>
    <ligand>
        <name>Mg(2+)</name>
        <dbReference type="ChEBI" id="CHEBI:18420"/>
    </ligand>
</feature>
<feature type="domain" description="Aminotransferase class I/classII large" evidence="9">
    <location>
        <begin position="29"/>
        <end position="395"/>
    </location>
</feature>
<dbReference type="Proteomes" id="UP000693942">
    <property type="component" value="Unassembled WGS sequence"/>
</dbReference>
<evidence type="ECO:0000256" key="4">
    <source>
        <dbReference type="ARBA" id="ARBA00022576"/>
    </source>
</evidence>
<comment type="similarity">
    <text evidence="2">Belongs to the class-I pyridoxal-phosphate-dependent aminotransferase family.</text>
</comment>
<feature type="binding site" evidence="7">
    <location>
        <begin position="408"/>
        <end position="411"/>
    </location>
    <ligand>
        <name>substrate</name>
    </ligand>
</feature>
<evidence type="ECO:0000313" key="11">
    <source>
        <dbReference type="Proteomes" id="UP000693942"/>
    </source>
</evidence>
<dbReference type="PANTHER" id="PTHR11879">
    <property type="entry name" value="ASPARTATE AMINOTRANSFERASE"/>
    <property type="match status" value="1"/>
</dbReference>
<dbReference type="GO" id="GO:0004069">
    <property type="term" value="F:L-aspartate:2-oxoglutarate aminotransferase activity"/>
    <property type="evidence" value="ECO:0007669"/>
    <property type="project" value="TreeGrafter"/>
</dbReference>
<dbReference type="FunFam" id="3.40.640.10:FF:000066">
    <property type="entry name" value="Aspartate aminotransferase"/>
    <property type="match status" value="1"/>
</dbReference>